<keyword evidence="1" id="KW-0812">Transmembrane</keyword>
<name>A0ABT1YHT0_9BACL</name>
<proteinExistence type="predicted"/>
<protein>
    <recommendedName>
        <fullName evidence="4">DUF5590 domain-containing protein</fullName>
    </recommendedName>
</protein>
<evidence type="ECO:0000256" key="1">
    <source>
        <dbReference type="SAM" id="Phobius"/>
    </source>
</evidence>
<accession>A0ABT1YHT0</accession>
<organism evidence="2 3">
    <name type="scientific">Paenibacillus radicis</name>
    <name type="common">ex Xue et al. 2023</name>
    <dbReference type="NCBI Taxonomy" id="2972489"/>
    <lineage>
        <taxon>Bacteria</taxon>
        <taxon>Bacillati</taxon>
        <taxon>Bacillota</taxon>
        <taxon>Bacilli</taxon>
        <taxon>Bacillales</taxon>
        <taxon>Paenibacillaceae</taxon>
        <taxon>Paenibacillus</taxon>
    </lineage>
</organism>
<gene>
    <name evidence="2" type="ORF">NV381_12250</name>
</gene>
<keyword evidence="1" id="KW-1133">Transmembrane helix</keyword>
<sequence length="182" mass="21073">MKIKKILIPSILTLLICIMFLLFWWLQPNKSLYDQIDKAVLEADSDFSKLIHVHVDRERTVAFYMTNKTELGIVLLQEKFRGYKVKDYIDKSLMFTDKGISWHGSEVQKLNIHLLYGVVQDPEITQVILISEGNKAAHIITEGSRIWYALIDETLKNPITIRATNKAGKILYETGDVEFWSK</sequence>
<evidence type="ECO:0008006" key="4">
    <source>
        <dbReference type="Google" id="ProtNLM"/>
    </source>
</evidence>
<evidence type="ECO:0000313" key="3">
    <source>
        <dbReference type="Proteomes" id="UP001300012"/>
    </source>
</evidence>
<keyword evidence="3" id="KW-1185">Reference proteome</keyword>
<dbReference type="EMBL" id="JANQBD010000008">
    <property type="protein sequence ID" value="MCR8631979.1"/>
    <property type="molecule type" value="Genomic_DNA"/>
</dbReference>
<comment type="caution">
    <text evidence="2">The sequence shown here is derived from an EMBL/GenBank/DDBJ whole genome shotgun (WGS) entry which is preliminary data.</text>
</comment>
<keyword evidence="1" id="KW-0472">Membrane</keyword>
<reference evidence="2 3" key="1">
    <citation type="submission" date="2022-08" db="EMBL/GenBank/DDBJ databases">
        <title>Paenibacillus endoradicis sp. nov., Paenibacillus radicibacter sp. nov and Paenibacillus pararadicis sp. nov., three cold-adapted plant growth-promoting bacteria isolated from root of Larix gmelinii in Great Khingan.</title>
        <authorList>
            <person name="Xue H."/>
        </authorList>
    </citation>
    <scope>NUCLEOTIDE SEQUENCE [LARGE SCALE GENOMIC DNA]</scope>
    <source>
        <strain evidence="2 3">N5-1-1-5</strain>
    </source>
</reference>
<feature type="transmembrane region" description="Helical" evidence="1">
    <location>
        <begin position="7"/>
        <end position="26"/>
    </location>
</feature>
<evidence type="ECO:0000313" key="2">
    <source>
        <dbReference type="EMBL" id="MCR8631979.1"/>
    </source>
</evidence>
<dbReference type="Proteomes" id="UP001300012">
    <property type="component" value="Unassembled WGS sequence"/>
</dbReference>
<dbReference type="RefSeq" id="WP_258213576.1">
    <property type="nucleotide sequence ID" value="NZ_JANQBD010000008.1"/>
</dbReference>